<evidence type="ECO:0000259" key="11">
    <source>
        <dbReference type="SMART" id="SM00836"/>
    </source>
</evidence>
<keyword evidence="4 10" id="KW-0547">Nucleotide-binding</keyword>
<proteinExistence type="inferred from homology"/>
<dbReference type="Gene3D" id="1.10.730.10">
    <property type="entry name" value="Isoleucyl-tRNA Synthetase, Domain 1"/>
    <property type="match status" value="1"/>
</dbReference>
<dbReference type="Pfam" id="PF00750">
    <property type="entry name" value="tRNA-synt_1d"/>
    <property type="match status" value="1"/>
</dbReference>
<dbReference type="GO" id="GO:0006420">
    <property type="term" value="P:arginyl-tRNA aminoacylation"/>
    <property type="evidence" value="ECO:0007669"/>
    <property type="project" value="InterPro"/>
</dbReference>
<gene>
    <name evidence="12" type="ORF">BN9_097050</name>
</gene>
<evidence type="ECO:0000256" key="2">
    <source>
        <dbReference type="ARBA" id="ARBA00012837"/>
    </source>
</evidence>
<keyword evidence="7 10" id="KW-0030">Aminoacyl-tRNA synthetase</keyword>
<dbReference type="EMBL" id="CAIX01000233">
    <property type="protein sequence ID" value="CCI10394.1"/>
    <property type="molecule type" value="Genomic_DNA"/>
</dbReference>
<comment type="similarity">
    <text evidence="1 10">Belongs to the class-I aminoacyl-tRNA synthetase family.</text>
</comment>
<keyword evidence="13" id="KW-1185">Reference proteome</keyword>
<dbReference type="PANTHER" id="PTHR11956:SF5">
    <property type="entry name" value="ARGININE--TRNA LIGASE, CYTOPLASMIC"/>
    <property type="match status" value="1"/>
</dbReference>
<dbReference type="InterPro" id="IPR014729">
    <property type="entry name" value="Rossmann-like_a/b/a_fold"/>
</dbReference>
<evidence type="ECO:0000256" key="6">
    <source>
        <dbReference type="ARBA" id="ARBA00022917"/>
    </source>
</evidence>
<protein>
    <recommendedName>
        <fullName evidence="2">arginine--tRNA ligase</fullName>
        <ecNumber evidence="2">6.1.1.19</ecNumber>
    </recommendedName>
    <alternativeName>
        <fullName evidence="8">Arginyl-tRNA synthetase</fullName>
    </alternativeName>
</protein>
<dbReference type="PROSITE" id="PS00178">
    <property type="entry name" value="AA_TRNA_LIGASE_I"/>
    <property type="match status" value="1"/>
</dbReference>
<dbReference type="FunFam" id="1.10.730.10:FF:000006">
    <property type="entry name" value="Arginyl-tRNA synthetase 2, mitochondrial"/>
    <property type="match status" value="1"/>
</dbReference>
<organism evidence="12 13">
    <name type="scientific">Albugo candida</name>
    <dbReference type="NCBI Taxonomy" id="65357"/>
    <lineage>
        <taxon>Eukaryota</taxon>
        <taxon>Sar</taxon>
        <taxon>Stramenopiles</taxon>
        <taxon>Oomycota</taxon>
        <taxon>Peronosporomycetes</taxon>
        <taxon>Albuginales</taxon>
        <taxon>Albuginaceae</taxon>
        <taxon>Albugo</taxon>
    </lineage>
</organism>
<dbReference type="GO" id="GO:0004814">
    <property type="term" value="F:arginine-tRNA ligase activity"/>
    <property type="evidence" value="ECO:0007669"/>
    <property type="project" value="UniProtKB-EC"/>
</dbReference>
<accession>A0A024FUS2</accession>
<dbReference type="OrthoDB" id="68056at2759"/>
<comment type="caution">
    <text evidence="12">The sequence shown here is derived from an EMBL/GenBank/DDBJ whole genome shotgun (WGS) entry which is preliminary data.</text>
</comment>
<name>A0A024FUS2_9STRA</name>
<keyword evidence="6 10" id="KW-0648">Protein biosynthesis</keyword>
<dbReference type="SMART" id="SM00836">
    <property type="entry name" value="DALR_1"/>
    <property type="match status" value="1"/>
</dbReference>
<dbReference type="PANTHER" id="PTHR11956">
    <property type="entry name" value="ARGINYL-TRNA SYNTHETASE"/>
    <property type="match status" value="1"/>
</dbReference>
<dbReference type="EC" id="6.1.1.19" evidence="2"/>
<dbReference type="Proteomes" id="UP000053237">
    <property type="component" value="Unassembled WGS sequence"/>
</dbReference>
<dbReference type="SUPFAM" id="SSF55190">
    <property type="entry name" value="Arginyl-tRNA synthetase (ArgRS), N-terminal 'additional' domain"/>
    <property type="match status" value="1"/>
</dbReference>
<dbReference type="PRINTS" id="PR01038">
    <property type="entry name" value="TRNASYNTHARG"/>
</dbReference>
<sequence length="644" mass="72865">MRFLRCDFLSTLRLQKSLFLQTRTLHNKNHRYSVIQAISSLLSEALSSINDVSISREKLTAQLGVRRSTQPKIDFQSNIALILAHRSPNTSLRPSEIGHTLLQNLPCESSGQRILEAVSVSSTGFLNFKLCDQFIARFVHEMVLDTHPKSTGESRSILVDFASPNYGKRLHVGHLRSSVIGDTICNLLEYQGHQVARVSHSGDLGSAIATLLATFVTEKVPFKSIHNDSQLAAMYERGKQRLAQDETGAFTSIVKQIVIILQHPENPSTDPKFCHEILDMWRHVCALSQHSYQRIFDRLGVKVQNRPESSYIRDIGPVLAELEKRGFITKSQGADCIFVSHQLPPLIVCKQDGGYLYATIDLACLYCRLFGSEVDSTQYDEIIYVTDQSQNLHFRQLFLAAHRVEWIKEISEKIGVQKQRNAKLRHVAFGLVLGPDGSKLSSRNGAFDYLEDLLDAAAIECQNRSILPLHKAKVQVETELFRRIGDAAVRYFELSQQRTRDYKFTWDQALTFKGNTGVYLLYACARLEGIQRKLQHASDYDTFLTHSTAEVLTAASMQWQSSERALALLLAQFEDEVSQATIHMTPHTLCDYLYRVASHFHTFYEDCRVVGVPEMNARLCLCALTWNVLTKGLKLLGIEPVDRM</sequence>
<dbReference type="AlphaFoldDB" id="A0A024FUS2"/>
<dbReference type="SUPFAM" id="SSF52374">
    <property type="entry name" value="Nucleotidylyl transferase"/>
    <property type="match status" value="1"/>
</dbReference>
<dbReference type="Gene3D" id="3.40.50.620">
    <property type="entry name" value="HUPs"/>
    <property type="match status" value="1"/>
</dbReference>
<comment type="catalytic activity">
    <reaction evidence="9">
        <text>tRNA(Arg) + L-arginine + ATP = L-arginyl-tRNA(Arg) + AMP + diphosphate</text>
        <dbReference type="Rhea" id="RHEA:20301"/>
        <dbReference type="Rhea" id="RHEA-COMP:9658"/>
        <dbReference type="Rhea" id="RHEA-COMP:9673"/>
        <dbReference type="ChEBI" id="CHEBI:30616"/>
        <dbReference type="ChEBI" id="CHEBI:32682"/>
        <dbReference type="ChEBI" id="CHEBI:33019"/>
        <dbReference type="ChEBI" id="CHEBI:78442"/>
        <dbReference type="ChEBI" id="CHEBI:78513"/>
        <dbReference type="ChEBI" id="CHEBI:456215"/>
        <dbReference type="EC" id="6.1.1.19"/>
    </reaction>
</comment>
<evidence type="ECO:0000313" key="12">
    <source>
        <dbReference type="EMBL" id="CCI10394.1"/>
    </source>
</evidence>
<evidence type="ECO:0000256" key="4">
    <source>
        <dbReference type="ARBA" id="ARBA00022741"/>
    </source>
</evidence>
<evidence type="ECO:0000256" key="7">
    <source>
        <dbReference type="ARBA" id="ARBA00023146"/>
    </source>
</evidence>
<evidence type="ECO:0000256" key="8">
    <source>
        <dbReference type="ARBA" id="ARBA00033033"/>
    </source>
</evidence>
<dbReference type="InterPro" id="IPR036695">
    <property type="entry name" value="Arg-tRNA-synth_N_sf"/>
</dbReference>
<dbReference type="InterPro" id="IPR001412">
    <property type="entry name" value="aa-tRNA-synth_I_CS"/>
</dbReference>
<keyword evidence="5 10" id="KW-0067">ATP-binding</keyword>
<dbReference type="InterPro" id="IPR001278">
    <property type="entry name" value="Arg-tRNA-ligase"/>
</dbReference>
<evidence type="ECO:0000256" key="3">
    <source>
        <dbReference type="ARBA" id="ARBA00022598"/>
    </source>
</evidence>
<feature type="domain" description="DALR anticodon binding" evidence="11">
    <location>
        <begin position="520"/>
        <end position="644"/>
    </location>
</feature>
<evidence type="ECO:0000256" key="9">
    <source>
        <dbReference type="ARBA" id="ARBA00049339"/>
    </source>
</evidence>
<dbReference type="InterPro" id="IPR008909">
    <property type="entry name" value="DALR_anticod-bd"/>
</dbReference>
<dbReference type="GO" id="GO:0005524">
    <property type="term" value="F:ATP binding"/>
    <property type="evidence" value="ECO:0007669"/>
    <property type="project" value="UniProtKB-KW"/>
</dbReference>
<evidence type="ECO:0000313" key="13">
    <source>
        <dbReference type="Proteomes" id="UP000053237"/>
    </source>
</evidence>
<dbReference type="Gene3D" id="3.30.1360.70">
    <property type="entry name" value="Arginyl tRNA synthetase N-terminal domain"/>
    <property type="match status" value="1"/>
</dbReference>
<dbReference type="InParanoid" id="A0A024FUS2"/>
<evidence type="ECO:0000256" key="5">
    <source>
        <dbReference type="ARBA" id="ARBA00022840"/>
    </source>
</evidence>
<dbReference type="Pfam" id="PF03485">
    <property type="entry name" value="Arg_tRNA_synt_N"/>
    <property type="match status" value="1"/>
</dbReference>
<dbReference type="NCBIfam" id="TIGR00456">
    <property type="entry name" value="argS"/>
    <property type="match status" value="1"/>
</dbReference>
<dbReference type="InterPro" id="IPR009080">
    <property type="entry name" value="tRNAsynth_Ia_anticodon-bd"/>
</dbReference>
<evidence type="ECO:0000256" key="10">
    <source>
        <dbReference type="RuleBase" id="RU363038"/>
    </source>
</evidence>
<dbReference type="InterPro" id="IPR035684">
    <property type="entry name" value="ArgRS_core"/>
</dbReference>
<dbReference type="SUPFAM" id="SSF47323">
    <property type="entry name" value="Anticodon-binding domain of a subclass of class I aminoacyl-tRNA synthetases"/>
    <property type="match status" value="1"/>
</dbReference>
<reference evidence="12 13" key="1">
    <citation type="submission" date="2012-05" db="EMBL/GenBank/DDBJ databases">
        <title>Recombination and specialization in a pathogen metapopulation.</title>
        <authorList>
            <person name="Gardiner A."/>
            <person name="Kemen E."/>
            <person name="Schultz-Larsen T."/>
            <person name="MacLean D."/>
            <person name="Van Oosterhout C."/>
            <person name="Jones J.D.G."/>
        </authorList>
    </citation>
    <scope>NUCLEOTIDE SEQUENCE [LARGE SCALE GENOMIC DNA]</scope>
    <source>
        <strain evidence="12 13">Ac Nc2</strain>
    </source>
</reference>
<evidence type="ECO:0000256" key="1">
    <source>
        <dbReference type="ARBA" id="ARBA00005594"/>
    </source>
</evidence>
<dbReference type="GO" id="GO:0005737">
    <property type="term" value="C:cytoplasm"/>
    <property type="evidence" value="ECO:0007669"/>
    <property type="project" value="InterPro"/>
</dbReference>
<dbReference type="Pfam" id="PF05746">
    <property type="entry name" value="DALR_1"/>
    <property type="match status" value="1"/>
</dbReference>
<dbReference type="STRING" id="65357.A0A024FUS2"/>
<dbReference type="InterPro" id="IPR005148">
    <property type="entry name" value="Arg-tRNA-synth_N"/>
</dbReference>
<keyword evidence="3 10" id="KW-0436">Ligase</keyword>